<dbReference type="AlphaFoldDB" id="A0A086Y2R4"/>
<reference evidence="1 2" key="1">
    <citation type="submission" date="2014-03" db="EMBL/GenBank/DDBJ databases">
        <title>Genome of Haematobacter massiliensis CCUG 47968.</title>
        <authorList>
            <person name="Wang D."/>
            <person name="Wang G."/>
        </authorList>
    </citation>
    <scope>NUCLEOTIDE SEQUENCE [LARGE SCALE GENOMIC DNA]</scope>
    <source>
        <strain evidence="1 2">CCUG 47968</strain>
    </source>
</reference>
<organism evidence="1 2">
    <name type="scientific">Haematobacter massiliensis</name>
    <dbReference type="NCBI Taxonomy" id="195105"/>
    <lineage>
        <taxon>Bacteria</taxon>
        <taxon>Pseudomonadati</taxon>
        <taxon>Pseudomonadota</taxon>
        <taxon>Alphaproteobacteria</taxon>
        <taxon>Rhodobacterales</taxon>
        <taxon>Paracoccaceae</taxon>
        <taxon>Haematobacter</taxon>
    </lineage>
</organism>
<dbReference type="STRING" id="195105.CN97_17615"/>
<sequence length="120" mass="12890">MNGELVQTLNPPRLPAEFVRTGMTDILAAFGIGLLIAAVLIFILAPLFRRRPAPRRAVDALGELRGLPASDRLVAAARLLAERGVALPDSYHDALYLGASYDAADLERLVADAWGGRRNG</sequence>
<name>A0A086Y2R4_9RHOB</name>
<dbReference type="GeneID" id="39676089"/>
<proteinExistence type="predicted"/>
<protein>
    <submittedName>
        <fullName evidence="1">Uncharacterized protein</fullName>
    </submittedName>
</protein>
<gene>
    <name evidence="1" type="ORF">CN97_17615</name>
</gene>
<keyword evidence="2" id="KW-1185">Reference proteome</keyword>
<dbReference type="Proteomes" id="UP000028826">
    <property type="component" value="Unassembled WGS sequence"/>
</dbReference>
<comment type="caution">
    <text evidence="1">The sequence shown here is derived from an EMBL/GenBank/DDBJ whole genome shotgun (WGS) entry which is preliminary data.</text>
</comment>
<dbReference type="OrthoDB" id="7875376at2"/>
<evidence type="ECO:0000313" key="2">
    <source>
        <dbReference type="Proteomes" id="UP000028826"/>
    </source>
</evidence>
<dbReference type="EMBL" id="JGYG01000007">
    <property type="protein sequence ID" value="KFI28564.1"/>
    <property type="molecule type" value="Genomic_DNA"/>
</dbReference>
<evidence type="ECO:0000313" key="1">
    <source>
        <dbReference type="EMBL" id="KFI28564.1"/>
    </source>
</evidence>
<dbReference type="RefSeq" id="WP_051911179.1">
    <property type="nucleotide sequence ID" value="NZ_CAMIFG010000005.1"/>
</dbReference>
<accession>A0A086Y2R4</accession>
<dbReference type="eggNOG" id="ENOG502ZNM6">
    <property type="taxonomic scope" value="Bacteria"/>
</dbReference>